<organism evidence="13 14">
    <name type="scientific">Acorus calamus</name>
    <name type="common">Sweet flag</name>
    <dbReference type="NCBI Taxonomy" id="4465"/>
    <lineage>
        <taxon>Eukaryota</taxon>
        <taxon>Viridiplantae</taxon>
        <taxon>Streptophyta</taxon>
        <taxon>Embryophyta</taxon>
        <taxon>Tracheophyta</taxon>
        <taxon>Spermatophyta</taxon>
        <taxon>Magnoliopsida</taxon>
        <taxon>Liliopsida</taxon>
        <taxon>Acoraceae</taxon>
        <taxon>Acorus</taxon>
    </lineage>
</organism>
<dbReference type="GO" id="GO:0042138">
    <property type="term" value="P:meiotic DNA double-strand break formation"/>
    <property type="evidence" value="ECO:0007669"/>
    <property type="project" value="TreeGrafter"/>
</dbReference>
<name>A0AAV9DYD9_ACOCL</name>
<evidence type="ECO:0000256" key="3">
    <source>
        <dbReference type="ARBA" id="ARBA00006559"/>
    </source>
</evidence>
<keyword evidence="14" id="KW-1185">Reference proteome</keyword>
<dbReference type="GO" id="GO:0007131">
    <property type="term" value="P:reciprocal meiotic recombination"/>
    <property type="evidence" value="ECO:0007669"/>
    <property type="project" value="TreeGrafter"/>
</dbReference>
<keyword evidence="8 10" id="KW-0238">DNA-binding</keyword>
<comment type="catalytic activity">
    <reaction evidence="1 10">
        <text>ATP-dependent breakage, passage and rejoining of double-stranded DNA.</text>
        <dbReference type="EC" id="5.6.2.2"/>
    </reaction>
</comment>
<evidence type="ECO:0000256" key="8">
    <source>
        <dbReference type="ARBA" id="ARBA00023125"/>
    </source>
</evidence>
<reference evidence="13" key="2">
    <citation type="submission" date="2023-06" db="EMBL/GenBank/DDBJ databases">
        <authorList>
            <person name="Ma L."/>
            <person name="Liu K.-W."/>
            <person name="Li Z."/>
            <person name="Hsiao Y.-Y."/>
            <person name="Qi Y."/>
            <person name="Fu T."/>
            <person name="Tang G."/>
            <person name="Zhang D."/>
            <person name="Sun W.-H."/>
            <person name="Liu D.-K."/>
            <person name="Li Y."/>
            <person name="Chen G.-Z."/>
            <person name="Liu X.-D."/>
            <person name="Liao X.-Y."/>
            <person name="Jiang Y.-T."/>
            <person name="Yu X."/>
            <person name="Hao Y."/>
            <person name="Huang J."/>
            <person name="Zhao X.-W."/>
            <person name="Ke S."/>
            <person name="Chen Y.-Y."/>
            <person name="Wu W.-L."/>
            <person name="Hsu J.-L."/>
            <person name="Lin Y.-F."/>
            <person name="Huang M.-D."/>
            <person name="Li C.-Y."/>
            <person name="Huang L."/>
            <person name="Wang Z.-W."/>
            <person name="Zhao X."/>
            <person name="Zhong W.-Y."/>
            <person name="Peng D.-H."/>
            <person name="Ahmad S."/>
            <person name="Lan S."/>
            <person name="Zhang J.-S."/>
            <person name="Tsai W.-C."/>
            <person name="Van De Peer Y."/>
            <person name="Liu Z.-J."/>
        </authorList>
    </citation>
    <scope>NUCLEOTIDE SEQUENCE</scope>
    <source>
        <strain evidence="13">CP</strain>
        <tissue evidence="13">Leaves</tissue>
    </source>
</reference>
<dbReference type="Pfam" id="PF21180">
    <property type="entry name" value="TOP6A-Spo11_Toprim"/>
    <property type="match status" value="1"/>
</dbReference>
<dbReference type="GO" id="GO:0046872">
    <property type="term" value="F:metal ion binding"/>
    <property type="evidence" value="ECO:0007669"/>
    <property type="project" value="UniProtKB-KW"/>
</dbReference>
<comment type="similarity">
    <text evidence="3 10">Belongs to the TOP6A family.</text>
</comment>
<reference evidence="13" key="1">
    <citation type="journal article" date="2023" name="Nat. Commun.">
        <title>Diploid and tetraploid genomes of Acorus and the evolution of monocots.</title>
        <authorList>
            <person name="Ma L."/>
            <person name="Liu K.W."/>
            <person name="Li Z."/>
            <person name="Hsiao Y.Y."/>
            <person name="Qi Y."/>
            <person name="Fu T."/>
            <person name="Tang G.D."/>
            <person name="Zhang D."/>
            <person name="Sun W.H."/>
            <person name="Liu D.K."/>
            <person name="Li Y."/>
            <person name="Chen G.Z."/>
            <person name="Liu X.D."/>
            <person name="Liao X.Y."/>
            <person name="Jiang Y.T."/>
            <person name="Yu X."/>
            <person name="Hao Y."/>
            <person name="Huang J."/>
            <person name="Zhao X.W."/>
            <person name="Ke S."/>
            <person name="Chen Y.Y."/>
            <person name="Wu W.L."/>
            <person name="Hsu J.L."/>
            <person name="Lin Y.F."/>
            <person name="Huang M.D."/>
            <person name="Li C.Y."/>
            <person name="Huang L."/>
            <person name="Wang Z.W."/>
            <person name="Zhao X."/>
            <person name="Zhong W.Y."/>
            <person name="Peng D.H."/>
            <person name="Ahmad S."/>
            <person name="Lan S."/>
            <person name="Zhang J.S."/>
            <person name="Tsai W.C."/>
            <person name="Van de Peer Y."/>
            <person name="Liu Z.J."/>
        </authorList>
    </citation>
    <scope>NUCLEOTIDE SEQUENCE</scope>
    <source>
        <strain evidence="13">CP</strain>
    </source>
</reference>
<keyword evidence="5" id="KW-0479">Metal-binding</keyword>
<evidence type="ECO:0000313" key="14">
    <source>
        <dbReference type="Proteomes" id="UP001180020"/>
    </source>
</evidence>
<dbReference type="PROSITE" id="PS52041">
    <property type="entry name" value="TOPO_IIB"/>
    <property type="match status" value="1"/>
</dbReference>
<evidence type="ECO:0000256" key="10">
    <source>
        <dbReference type="PROSITE-ProRule" id="PRU01385"/>
    </source>
</evidence>
<dbReference type="AlphaFoldDB" id="A0AAV9DYD9"/>
<evidence type="ECO:0000256" key="5">
    <source>
        <dbReference type="ARBA" id="ARBA00022723"/>
    </source>
</evidence>
<keyword evidence="7 10" id="KW-0799">Topoisomerase</keyword>
<dbReference type="EC" id="5.6.2.2" evidence="4"/>
<sequence>MLDRIRNVVRSIVLDISDQRLPSIYLDRYRNHCADPSGTCRCGYESAIGGDVISMEREGHVRRLDVMLRVLLIVQGLLQENRHGSKRDIYYMNPSVFREQAVVDRAINDICILLQCSRHNLNVVSAGKGLVMGWLRFLEIDRKYDCIRNLNTAYPIPVQVELVEDIVSVAHYILVVEKETVFQRLANDKFCETNHCIVITGRGYPDVSTRRCVPIKFFFLNQFKLVESLLSYFRCTICDYFCAVFYNFQKETCILYQVSAASH</sequence>
<dbReference type="GO" id="GO:0000228">
    <property type="term" value="C:nuclear chromosome"/>
    <property type="evidence" value="ECO:0007669"/>
    <property type="project" value="TreeGrafter"/>
</dbReference>
<dbReference type="GO" id="GO:0005524">
    <property type="term" value="F:ATP binding"/>
    <property type="evidence" value="ECO:0007669"/>
    <property type="project" value="InterPro"/>
</dbReference>
<dbReference type="PRINTS" id="PR01550">
    <property type="entry name" value="TOP6AFAMILY"/>
</dbReference>
<dbReference type="EMBL" id="JAUJYO010000010">
    <property type="protein sequence ID" value="KAK1306230.1"/>
    <property type="molecule type" value="Genomic_DNA"/>
</dbReference>
<dbReference type="GO" id="GO:0000706">
    <property type="term" value="P:meiotic DNA double-strand break processing"/>
    <property type="evidence" value="ECO:0007669"/>
    <property type="project" value="TreeGrafter"/>
</dbReference>
<dbReference type="PANTHER" id="PTHR10848">
    <property type="entry name" value="MEIOTIC RECOMBINATION PROTEIN SPO11"/>
    <property type="match status" value="1"/>
</dbReference>
<dbReference type="GO" id="GO:0003677">
    <property type="term" value="F:DNA binding"/>
    <property type="evidence" value="ECO:0007669"/>
    <property type="project" value="UniProtKB-UniRule"/>
</dbReference>
<dbReference type="Pfam" id="PF04406">
    <property type="entry name" value="TP6A_N"/>
    <property type="match status" value="1"/>
</dbReference>
<proteinExistence type="inferred from homology"/>
<evidence type="ECO:0000256" key="1">
    <source>
        <dbReference type="ARBA" id="ARBA00000185"/>
    </source>
</evidence>
<dbReference type="Proteomes" id="UP001180020">
    <property type="component" value="Unassembled WGS sequence"/>
</dbReference>
<dbReference type="InterPro" id="IPR034136">
    <property type="entry name" value="TOPRIM_Topo6A/Spo11"/>
</dbReference>
<dbReference type="InterPro" id="IPR002815">
    <property type="entry name" value="Spo11/TopoVI_A"/>
</dbReference>
<keyword evidence="6" id="KW-0460">Magnesium</keyword>
<feature type="active site" description="O-(5'-phospho-DNA)-tyrosine intermediate" evidence="10">
    <location>
        <position position="91"/>
    </location>
</feature>
<evidence type="ECO:0000313" key="13">
    <source>
        <dbReference type="EMBL" id="KAK1306230.1"/>
    </source>
</evidence>
<dbReference type="InterPro" id="IPR036078">
    <property type="entry name" value="Spo11/TopoVI_A_sf"/>
</dbReference>
<evidence type="ECO:0000256" key="4">
    <source>
        <dbReference type="ARBA" id="ARBA00012895"/>
    </source>
</evidence>
<evidence type="ECO:0000259" key="12">
    <source>
        <dbReference type="Pfam" id="PF21180"/>
    </source>
</evidence>
<evidence type="ECO:0000256" key="6">
    <source>
        <dbReference type="ARBA" id="ARBA00022842"/>
    </source>
</evidence>
<comment type="caution">
    <text evidence="13">The sequence shown here is derived from an EMBL/GenBank/DDBJ whole genome shotgun (WGS) entry which is preliminary data.</text>
</comment>
<dbReference type="Gene3D" id="1.10.10.10">
    <property type="entry name" value="Winged helix-like DNA-binding domain superfamily/Winged helix DNA-binding domain"/>
    <property type="match status" value="1"/>
</dbReference>
<protein>
    <recommendedName>
        <fullName evidence="4">DNA topoisomerase (ATP-hydrolyzing)</fullName>
        <ecNumber evidence="4">5.6.2.2</ecNumber>
    </recommendedName>
</protein>
<dbReference type="GO" id="GO:0003918">
    <property type="term" value="F:DNA topoisomerase type II (double strand cut, ATP-hydrolyzing) activity"/>
    <property type="evidence" value="ECO:0007669"/>
    <property type="project" value="UniProtKB-UniRule"/>
</dbReference>
<keyword evidence="9 10" id="KW-0413">Isomerase</keyword>
<comment type="cofactor">
    <cofactor evidence="2">
        <name>Mg(2+)</name>
        <dbReference type="ChEBI" id="CHEBI:18420"/>
    </cofactor>
</comment>
<evidence type="ECO:0000259" key="11">
    <source>
        <dbReference type="Pfam" id="PF04406"/>
    </source>
</evidence>
<evidence type="ECO:0000256" key="2">
    <source>
        <dbReference type="ARBA" id="ARBA00001946"/>
    </source>
</evidence>
<feature type="domain" description="Topoisomerase 6 subunit A/Spo11 TOPRIM" evidence="12">
    <location>
        <begin position="172"/>
        <end position="213"/>
    </location>
</feature>
<gene>
    <name evidence="13" type="primary">SPO11-1</name>
    <name evidence="13" type="ORF">QJS10_CPA10g01787</name>
</gene>
<dbReference type="PANTHER" id="PTHR10848:SF3">
    <property type="entry name" value="MEIOTIC RECOMBINATION PROTEIN SPO11-1"/>
    <property type="match status" value="1"/>
</dbReference>
<evidence type="ECO:0000256" key="7">
    <source>
        <dbReference type="ARBA" id="ARBA00023029"/>
    </source>
</evidence>
<dbReference type="SUPFAM" id="SSF56726">
    <property type="entry name" value="DNA topoisomerase IV, alpha subunit"/>
    <property type="match status" value="1"/>
</dbReference>
<accession>A0AAV9DYD9</accession>
<dbReference type="InterPro" id="IPR036388">
    <property type="entry name" value="WH-like_DNA-bd_sf"/>
</dbReference>
<dbReference type="Gene3D" id="3.40.1360.10">
    <property type="match status" value="1"/>
</dbReference>
<feature type="domain" description="Spo11/DNA topoisomerase VI subunit A N-terminal" evidence="11">
    <location>
        <begin position="62"/>
        <end position="123"/>
    </location>
</feature>
<evidence type="ECO:0000256" key="9">
    <source>
        <dbReference type="ARBA" id="ARBA00023235"/>
    </source>
</evidence>
<dbReference type="InterPro" id="IPR013049">
    <property type="entry name" value="Spo11/TopoVI_A_N"/>
</dbReference>